<feature type="transmembrane region" description="Helical" evidence="1">
    <location>
        <begin position="91"/>
        <end position="115"/>
    </location>
</feature>
<evidence type="ECO:0000313" key="3">
    <source>
        <dbReference type="Proteomes" id="UP000607653"/>
    </source>
</evidence>
<keyword evidence="1" id="KW-0812">Transmembrane</keyword>
<dbReference type="Proteomes" id="UP000607653">
    <property type="component" value="Unassembled WGS sequence"/>
</dbReference>
<evidence type="ECO:0000313" key="2">
    <source>
        <dbReference type="EMBL" id="DAD39276.1"/>
    </source>
</evidence>
<accession>A0A822Z8B1</accession>
<comment type="caution">
    <text evidence="2">The sequence shown here is derived from an EMBL/GenBank/DDBJ whole genome shotgun (WGS) entry which is preliminary data.</text>
</comment>
<proteinExistence type="predicted"/>
<feature type="transmembrane region" description="Helical" evidence="1">
    <location>
        <begin position="136"/>
        <end position="156"/>
    </location>
</feature>
<keyword evidence="1" id="KW-1133">Transmembrane helix</keyword>
<protein>
    <submittedName>
        <fullName evidence="2">Uncharacterized protein</fullName>
    </submittedName>
</protein>
<gene>
    <name evidence="2" type="ORF">HUJ06_013599</name>
</gene>
<organism evidence="2 3">
    <name type="scientific">Nelumbo nucifera</name>
    <name type="common">Sacred lotus</name>
    <dbReference type="NCBI Taxonomy" id="4432"/>
    <lineage>
        <taxon>Eukaryota</taxon>
        <taxon>Viridiplantae</taxon>
        <taxon>Streptophyta</taxon>
        <taxon>Embryophyta</taxon>
        <taxon>Tracheophyta</taxon>
        <taxon>Spermatophyta</taxon>
        <taxon>Magnoliopsida</taxon>
        <taxon>Proteales</taxon>
        <taxon>Nelumbonaceae</taxon>
        <taxon>Nelumbo</taxon>
    </lineage>
</organism>
<keyword evidence="1" id="KW-0472">Membrane</keyword>
<reference evidence="2 3" key="1">
    <citation type="journal article" date="2020" name="Mol. Biol. Evol.">
        <title>Distinct Expression and Methylation Patterns for Genes with Different Fates following a Single Whole-Genome Duplication in Flowering Plants.</title>
        <authorList>
            <person name="Shi T."/>
            <person name="Rahmani R.S."/>
            <person name="Gugger P.F."/>
            <person name="Wang M."/>
            <person name="Li H."/>
            <person name="Zhang Y."/>
            <person name="Li Z."/>
            <person name="Wang Q."/>
            <person name="Van de Peer Y."/>
            <person name="Marchal K."/>
            <person name="Chen J."/>
        </authorList>
    </citation>
    <scope>NUCLEOTIDE SEQUENCE [LARGE SCALE GENOMIC DNA]</scope>
    <source>
        <tissue evidence="2">Leaf</tissue>
    </source>
</reference>
<name>A0A822Z8B1_NELNU</name>
<keyword evidence="3" id="KW-1185">Reference proteome</keyword>
<feature type="transmembrane region" description="Helical" evidence="1">
    <location>
        <begin position="61"/>
        <end position="79"/>
    </location>
</feature>
<sequence length="160" mass="17597">MAPGSFLHSSASDKREKEEHFSFLILSLSVDEAKKAVGSSGSSSTEESRDITNEREALRRFSLAAGLAALPGLPLLNLLGKESTTKTVSYAMVFIYVYFGLFVACVLLGFAMFAFSEMEEFPKDPIPISRSKKFRWASFALYVFTSAVGFSAIVMLRPLN</sequence>
<dbReference type="AlphaFoldDB" id="A0A822Z8B1"/>
<dbReference type="EMBL" id="DUZY01000005">
    <property type="protein sequence ID" value="DAD39276.1"/>
    <property type="molecule type" value="Genomic_DNA"/>
</dbReference>
<evidence type="ECO:0000256" key="1">
    <source>
        <dbReference type="SAM" id="Phobius"/>
    </source>
</evidence>